<dbReference type="Proteomes" id="UP001157109">
    <property type="component" value="Unassembled WGS sequence"/>
</dbReference>
<organism evidence="1 2">
    <name type="scientific">Arsenicicoccus piscis</name>
    <dbReference type="NCBI Taxonomy" id="673954"/>
    <lineage>
        <taxon>Bacteria</taxon>
        <taxon>Bacillati</taxon>
        <taxon>Actinomycetota</taxon>
        <taxon>Actinomycetes</taxon>
        <taxon>Micrococcales</taxon>
        <taxon>Intrasporangiaceae</taxon>
        <taxon>Arsenicicoccus</taxon>
    </lineage>
</organism>
<keyword evidence="2" id="KW-1185">Reference proteome</keyword>
<evidence type="ECO:0008006" key="3">
    <source>
        <dbReference type="Google" id="ProtNLM"/>
    </source>
</evidence>
<name>A0ABQ6HSS8_9MICO</name>
<evidence type="ECO:0000313" key="1">
    <source>
        <dbReference type="EMBL" id="GMA21346.1"/>
    </source>
</evidence>
<protein>
    <recommendedName>
        <fullName evidence="3">Abi family protein</fullName>
    </recommendedName>
</protein>
<dbReference type="EMBL" id="BSUJ01000001">
    <property type="protein sequence ID" value="GMA21346.1"/>
    <property type="molecule type" value="Genomic_DNA"/>
</dbReference>
<dbReference type="Pfam" id="PF07751">
    <property type="entry name" value="Abi_2"/>
    <property type="match status" value="1"/>
</dbReference>
<comment type="caution">
    <text evidence="1">The sequence shown here is derived from an EMBL/GenBank/DDBJ whole genome shotgun (WGS) entry which is preliminary data.</text>
</comment>
<gene>
    <name evidence="1" type="ORF">GCM10025862_33670</name>
</gene>
<reference evidence="2" key="1">
    <citation type="journal article" date="2019" name="Int. J. Syst. Evol. Microbiol.">
        <title>The Global Catalogue of Microorganisms (GCM) 10K type strain sequencing project: providing services to taxonomists for standard genome sequencing and annotation.</title>
        <authorList>
            <consortium name="The Broad Institute Genomics Platform"/>
            <consortium name="The Broad Institute Genome Sequencing Center for Infectious Disease"/>
            <person name="Wu L."/>
            <person name="Ma J."/>
        </authorList>
    </citation>
    <scope>NUCLEOTIDE SEQUENCE [LARGE SCALE GENOMIC DNA]</scope>
    <source>
        <strain evidence="2">NBRC 105830</strain>
    </source>
</reference>
<accession>A0ABQ6HSS8</accession>
<evidence type="ECO:0000313" key="2">
    <source>
        <dbReference type="Proteomes" id="UP001157109"/>
    </source>
</evidence>
<dbReference type="InterPro" id="IPR011664">
    <property type="entry name" value="Abi_system_AbiD/AbiF-like"/>
</dbReference>
<sequence length="322" mass="37313">MLTHMVDAVPFLGPEQKVEYLYERSYFPADTIMDDHVARLSTVNFHYFLGYARNYRLLASQRTAGIASSTPDDVFRMIDRDHAVAQLLYKGLRQVEWRLRALIVDEYCSRFDACSYLQAEQYLRRKPGSQVDMVRSVLQSVLRHGEPYVDDHITDLAGASRRDRPKKYEEARHEELVGYVKDLPLWAVVDSFTLGTLSHFITECDGTSDPDRVAWRSVAHALEIKHPMFHTNIESLTVLRNQVSHHARLWMRPTTASPKKPRIFDKELRDADPKSMMVAFANVALFHGPDQRHEVLDEVFTLVKQDPLYYHGVTKVRRRPKA</sequence>
<proteinExistence type="predicted"/>